<dbReference type="EMBL" id="LUCM01005500">
    <property type="protein sequence ID" value="KAA0192733.1"/>
    <property type="molecule type" value="Genomic_DNA"/>
</dbReference>
<evidence type="ECO:0000313" key="5">
    <source>
        <dbReference type="Proteomes" id="UP000728185"/>
    </source>
</evidence>
<evidence type="ECO:0000256" key="1">
    <source>
        <dbReference type="SAM" id="MobiDB-lite"/>
    </source>
</evidence>
<name>A0A8E0VLL6_9TREM</name>
<protein>
    <submittedName>
        <fullName evidence="4">Uncharacterized protein</fullName>
    </submittedName>
</protein>
<keyword evidence="2" id="KW-1133">Transmembrane helix</keyword>
<keyword evidence="2" id="KW-0812">Transmembrane</keyword>
<dbReference type="AlphaFoldDB" id="A0A8E0VLL6"/>
<evidence type="ECO:0000256" key="3">
    <source>
        <dbReference type="SAM" id="SignalP"/>
    </source>
</evidence>
<comment type="caution">
    <text evidence="4">The sequence shown here is derived from an EMBL/GenBank/DDBJ whole genome shotgun (WGS) entry which is preliminary data.</text>
</comment>
<feature type="region of interest" description="Disordered" evidence="1">
    <location>
        <begin position="74"/>
        <end position="113"/>
    </location>
</feature>
<reference evidence="4" key="1">
    <citation type="submission" date="2019-05" db="EMBL/GenBank/DDBJ databases">
        <title>Annotation for the trematode Fasciolopsis buski.</title>
        <authorList>
            <person name="Choi Y.-J."/>
        </authorList>
    </citation>
    <scope>NUCLEOTIDE SEQUENCE</scope>
    <source>
        <strain evidence="4">HT</strain>
        <tissue evidence="4">Whole worm</tissue>
    </source>
</reference>
<proteinExistence type="predicted"/>
<feature type="chain" id="PRO_5034361312" evidence="3">
    <location>
        <begin position="20"/>
        <end position="143"/>
    </location>
</feature>
<feature type="transmembrane region" description="Helical" evidence="2">
    <location>
        <begin position="35"/>
        <end position="58"/>
    </location>
</feature>
<feature type="compositionally biased region" description="Polar residues" evidence="1">
    <location>
        <begin position="77"/>
        <end position="90"/>
    </location>
</feature>
<dbReference type="Proteomes" id="UP000728185">
    <property type="component" value="Unassembled WGS sequence"/>
</dbReference>
<evidence type="ECO:0000256" key="2">
    <source>
        <dbReference type="SAM" id="Phobius"/>
    </source>
</evidence>
<dbReference type="OrthoDB" id="6275382at2759"/>
<evidence type="ECO:0000313" key="4">
    <source>
        <dbReference type="EMBL" id="KAA0192733.1"/>
    </source>
</evidence>
<keyword evidence="3" id="KW-0732">Signal</keyword>
<organism evidence="4 5">
    <name type="scientific">Fasciolopsis buskii</name>
    <dbReference type="NCBI Taxonomy" id="27845"/>
    <lineage>
        <taxon>Eukaryota</taxon>
        <taxon>Metazoa</taxon>
        <taxon>Spiralia</taxon>
        <taxon>Lophotrochozoa</taxon>
        <taxon>Platyhelminthes</taxon>
        <taxon>Trematoda</taxon>
        <taxon>Digenea</taxon>
        <taxon>Plagiorchiida</taxon>
        <taxon>Echinostomata</taxon>
        <taxon>Echinostomatoidea</taxon>
        <taxon>Fasciolidae</taxon>
        <taxon>Fasciolopsis</taxon>
    </lineage>
</organism>
<gene>
    <name evidence="4" type="ORF">FBUS_02439</name>
</gene>
<keyword evidence="2" id="KW-0472">Membrane</keyword>
<keyword evidence="5" id="KW-1185">Reference proteome</keyword>
<feature type="signal peptide" evidence="3">
    <location>
        <begin position="1"/>
        <end position="19"/>
    </location>
</feature>
<sequence>MTLILLSNLLIHFTHKIHAQTTDAPSKSGMSPVLQGILMGVGLFIGLLALILTLICCCCRPESASRSLVLLKKNKTKPSGSNDAPNVSGSGATGVDCVMPAGPPPTSIPNEVPKSINQEGINWYATSGQSLPAYAKPVGSRTQ</sequence>
<accession>A0A8E0VLL6</accession>